<evidence type="ECO:0000313" key="3">
    <source>
        <dbReference type="Proteomes" id="UP000229385"/>
    </source>
</evidence>
<comment type="similarity">
    <text evidence="1">Belongs to the bactofilin family.</text>
</comment>
<dbReference type="AlphaFoldDB" id="A0A2M7XBL3"/>
<dbReference type="Proteomes" id="UP000229385">
    <property type="component" value="Unassembled WGS sequence"/>
</dbReference>
<dbReference type="Pfam" id="PF04519">
    <property type="entry name" value="Bactofilin"/>
    <property type="match status" value="1"/>
</dbReference>
<sequence>MFKDKQESRSSQNGGNQTIIAQGVKVEGDFHSNGDVIIDGEVAGSVETSQSLQIGESARISANVIAKSAVIAGEVRGNISALDRLELTATSTVHGDIQTSLISVAAGAQINGKLTMGKGVARTSEPSVETEESED</sequence>
<evidence type="ECO:0000313" key="2">
    <source>
        <dbReference type="EMBL" id="PJA45086.1"/>
    </source>
</evidence>
<comment type="caution">
    <text evidence="2">The sequence shown here is derived from an EMBL/GenBank/DDBJ whole genome shotgun (WGS) entry which is preliminary data.</text>
</comment>
<dbReference type="EMBL" id="PFWU01000049">
    <property type="protein sequence ID" value="PJA45086.1"/>
    <property type="molecule type" value="Genomic_DNA"/>
</dbReference>
<gene>
    <name evidence="2" type="ORF">CO174_04585</name>
</gene>
<dbReference type="InterPro" id="IPR007607">
    <property type="entry name" value="BacA/B"/>
</dbReference>
<protein>
    <recommendedName>
        <fullName evidence="4">Cell shape determination protein CcmA</fullName>
    </recommendedName>
</protein>
<dbReference type="PANTHER" id="PTHR35024">
    <property type="entry name" value="HYPOTHETICAL CYTOSOLIC PROTEIN"/>
    <property type="match status" value="1"/>
</dbReference>
<reference evidence="3" key="1">
    <citation type="submission" date="2017-09" db="EMBL/GenBank/DDBJ databases">
        <title>Depth-based differentiation of microbial function through sediment-hosted aquifers and enrichment of novel symbionts in the deep terrestrial subsurface.</title>
        <authorList>
            <person name="Probst A.J."/>
            <person name="Ladd B."/>
            <person name="Jarett J.K."/>
            <person name="Geller-Mcgrath D.E."/>
            <person name="Sieber C.M.K."/>
            <person name="Emerson J.B."/>
            <person name="Anantharaman K."/>
            <person name="Thomas B.C."/>
            <person name="Malmstrom R."/>
            <person name="Stieglmeier M."/>
            <person name="Klingl A."/>
            <person name="Woyke T."/>
            <person name="Ryan C.M."/>
            <person name="Banfield J.F."/>
        </authorList>
    </citation>
    <scope>NUCLEOTIDE SEQUENCE [LARGE SCALE GENOMIC DNA]</scope>
</reference>
<evidence type="ECO:0000256" key="1">
    <source>
        <dbReference type="ARBA" id="ARBA00044755"/>
    </source>
</evidence>
<proteinExistence type="inferred from homology"/>
<evidence type="ECO:0008006" key="4">
    <source>
        <dbReference type="Google" id="ProtNLM"/>
    </source>
</evidence>
<name>A0A2M7XBL3_9BACT</name>
<organism evidence="2 3">
    <name type="scientific">Candidatus Uhrbacteria bacterium CG_4_9_14_3_um_filter_50_9</name>
    <dbReference type="NCBI Taxonomy" id="1975035"/>
    <lineage>
        <taxon>Bacteria</taxon>
        <taxon>Candidatus Uhriibacteriota</taxon>
    </lineage>
</organism>
<dbReference type="PANTHER" id="PTHR35024:SF4">
    <property type="entry name" value="POLYMER-FORMING CYTOSKELETAL PROTEIN"/>
    <property type="match status" value="1"/>
</dbReference>
<accession>A0A2M7XBL3</accession>